<feature type="DNA-binding region" description="OmpR/PhoB-type" evidence="2">
    <location>
        <begin position="5"/>
        <end position="103"/>
    </location>
</feature>
<feature type="compositionally biased region" description="Polar residues" evidence="3">
    <location>
        <begin position="119"/>
        <end position="132"/>
    </location>
</feature>
<dbReference type="Gene3D" id="1.10.10.10">
    <property type="entry name" value="Winged helix-like DNA-binding domain superfamily/Winged helix DNA-binding domain"/>
    <property type="match status" value="1"/>
</dbReference>
<organism evidence="5 6">
    <name type="scientific">Sessilibacter corallicola</name>
    <dbReference type="NCBI Taxonomy" id="2904075"/>
    <lineage>
        <taxon>Bacteria</taxon>
        <taxon>Pseudomonadati</taxon>
        <taxon>Pseudomonadota</taxon>
        <taxon>Gammaproteobacteria</taxon>
        <taxon>Cellvibrionales</taxon>
        <taxon>Cellvibrionaceae</taxon>
        <taxon>Sessilibacter</taxon>
    </lineage>
</organism>
<dbReference type="SUPFAM" id="SSF46894">
    <property type="entry name" value="C-terminal effector domain of the bipartite response regulators"/>
    <property type="match status" value="1"/>
</dbReference>
<dbReference type="SUPFAM" id="SSF82171">
    <property type="entry name" value="DPP6 N-terminal domain-like"/>
    <property type="match status" value="1"/>
</dbReference>
<evidence type="ECO:0000259" key="4">
    <source>
        <dbReference type="PROSITE" id="PS51755"/>
    </source>
</evidence>
<protein>
    <recommendedName>
        <fullName evidence="4">OmpR/PhoB-type domain-containing protein</fullName>
    </recommendedName>
</protein>
<sequence length="788" mass="90074">MSNTNTIYKFGPFQLETESDILYREGRELSVEPKLIEVLCYLIVQRDRYVPLAELHDELWAGRIVTDTAVRRTISKLRSILEDDTYNPQFIKSLPKRGYKMVASVEILSELTGIQRDTVTQNAAENLSTPKTSNDDNNNDNGANKENLGQSKNLQGETSPTSQSPEISTIDESDKPVDSAINTPTHSVDEQVLETRGAGVSLAGNATSQINRPGFKITALQIWCIAILAIIVTALATIDIDQVIEQQNAENDSLVKSIEVIETFPSNKTDFDISDDGTKLAFTARMSENMGYQLFIKDLVSGSIEQLTDREENLEEIQFLPGSQEIVYTSIEEDGFTLKRRAVNKDNKEVVTTLYKSSNFINNLTWQDTESIFSFREFDLDNGYHKLRQLAPDSNTLEEISITDNSGKFIEIFRYSPNGDKLAFSNQYLKDDSNRQFIIKDLSINTEYPVNFSLNRGPQFLRKFEWLDNRYLVVLTSKAIYKLDSQTLKYEEILKNSYNQYWNLEVASPNEILLIRNEPINRYVVELNTDTLKVTNRFNIEHLRRPAYGPNGSIYGTKFNEDDYTLVNYDPKTKKERALFNSKIFPVVFGSLDKNFENLLILTSESVFTYNTENNSKKEIAKASPPLIDIEQSNSYNKVFYSELIEGIRNVGYYDLETNEKVFLKESVILAGESNENGYFFIQFDGSVLKTDRNLNKISSVKTKLPDRFKDTSGAYRLQIRDNKAFWIRSKDGKRLINILNLDSGVINNKPFPIQNTIPYFVLSPDGKHMMVIREEERAEIIEKVIIN</sequence>
<accession>A0ABQ0A7U7</accession>
<evidence type="ECO:0000256" key="1">
    <source>
        <dbReference type="ARBA" id="ARBA00023125"/>
    </source>
</evidence>
<dbReference type="Proteomes" id="UP001465153">
    <property type="component" value="Unassembled WGS sequence"/>
</dbReference>
<dbReference type="EMBL" id="BAABWN010000004">
    <property type="protein sequence ID" value="GAA6167711.1"/>
    <property type="molecule type" value="Genomic_DNA"/>
</dbReference>
<evidence type="ECO:0000256" key="3">
    <source>
        <dbReference type="SAM" id="MobiDB-lite"/>
    </source>
</evidence>
<dbReference type="Pfam" id="PF00486">
    <property type="entry name" value="Trans_reg_C"/>
    <property type="match status" value="1"/>
</dbReference>
<keyword evidence="6" id="KW-1185">Reference proteome</keyword>
<dbReference type="InterPro" id="IPR011042">
    <property type="entry name" value="6-blade_b-propeller_TolB-like"/>
</dbReference>
<proteinExistence type="predicted"/>
<dbReference type="InterPro" id="IPR036388">
    <property type="entry name" value="WH-like_DNA-bd_sf"/>
</dbReference>
<name>A0ABQ0A7U7_9GAMM</name>
<evidence type="ECO:0000256" key="2">
    <source>
        <dbReference type="PROSITE-ProRule" id="PRU01091"/>
    </source>
</evidence>
<dbReference type="PROSITE" id="PS51755">
    <property type="entry name" value="OMPR_PHOB"/>
    <property type="match status" value="1"/>
</dbReference>
<dbReference type="InterPro" id="IPR001867">
    <property type="entry name" value="OmpR/PhoB-type_DNA-bd"/>
</dbReference>
<feature type="compositionally biased region" description="Polar residues" evidence="3">
    <location>
        <begin position="142"/>
        <end position="167"/>
    </location>
</feature>
<dbReference type="Gene3D" id="2.120.10.30">
    <property type="entry name" value="TolB, C-terminal domain"/>
    <property type="match status" value="1"/>
</dbReference>
<dbReference type="InterPro" id="IPR016032">
    <property type="entry name" value="Sig_transdc_resp-reg_C-effctor"/>
</dbReference>
<dbReference type="CDD" id="cd00383">
    <property type="entry name" value="trans_reg_C"/>
    <property type="match status" value="1"/>
</dbReference>
<reference evidence="5 6" key="1">
    <citation type="submission" date="2024-04" db="EMBL/GenBank/DDBJ databases">
        <title>Draft genome sequence of Sessilibacter corallicola NBRC 116591.</title>
        <authorList>
            <person name="Miyakawa T."/>
            <person name="Kusuya Y."/>
            <person name="Miura T."/>
        </authorList>
    </citation>
    <scope>NUCLEOTIDE SEQUENCE [LARGE SCALE GENOMIC DNA]</scope>
    <source>
        <strain evidence="5 6">KU-00831-HH</strain>
    </source>
</reference>
<feature type="domain" description="OmpR/PhoB-type" evidence="4">
    <location>
        <begin position="5"/>
        <end position="103"/>
    </location>
</feature>
<comment type="caution">
    <text evidence="5">The sequence shown here is derived from an EMBL/GenBank/DDBJ whole genome shotgun (WGS) entry which is preliminary data.</text>
</comment>
<dbReference type="SMART" id="SM00862">
    <property type="entry name" value="Trans_reg_C"/>
    <property type="match status" value="1"/>
</dbReference>
<feature type="region of interest" description="Disordered" evidence="3">
    <location>
        <begin position="119"/>
        <end position="189"/>
    </location>
</feature>
<keyword evidence="1 2" id="KW-0238">DNA-binding</keyword>
<gene>
    <name evidence="5" type="ORF">NBRC116591_15210</name>
</gene>
<evidence type="ECO:0000313" key="6">
    <source>
        <dbReference type="Proteomes" id="UP001465153"/>
    </source>
</evidence>
<evidence type="ECO:0000313" key="5">
    <source>
        <dbReference type="EMBL" id="GAA6167711.1"/>
    </source>
</evidence>